<evidence type="ECO:0000256" key="8">
    <source>
        <dbReference type="SAM" id="Phobius"/>
    </source>
</evidence>
<feature type="transmembrane region" description="Helical" evidence="8">
    <location>
        <begin position="365"/>
        <end position="386"/>
    </location>
</feature>
<dbReference type="PRINTS" id="PR00702">
    <property type="entry name" value="ACRIFLAVINRP"/>
</dbReference>
<dbReference type="Pfam" id="PF00873">
    <property type="entry name" value="ACR_tran"/>
    <property type="match status" value="1"/>
</dbReference>
<reference evidence="9 10" key="1">
    <citation type="submission" date="2018-04" db="EMBL/GenBank/DDBJ databases">
        <title>Massilia violaceinigra sp. nov., a novel purple-pigmented bacterium isolated from Tianshan glacier, Xinjiang, China.</title>
        <authorList>
            <person name="Wang H."/>
        </authorList>
    </citation>
    <scope>NUCLEOTIDE SEQUENCE [LARGE SCALE GENOMIC DNA]</scope>
    <source>
        <strain evidence="9 10">B448-2</strain>
    </source>
</reference>
<feature type="transmembrane region" description="Helical" evidence="8">
    <location>
        <begin position="865"/>
        <end position="884"/>
    </location>
</feature>
<dbReference type="InterPro" id="IPR027463">
    <property type="entry name" value="AcrB_DN_DC_subdom"/>
</dbReference>
<feature type="transmembrane region" description="Helical" evidence="8">
    <location>
        <begin position="445"/>
        <end position="465"/>
    </location>
</feature>
<dbReference type="SUPFAM" id="SSF82866">
    <property type="entry name" value="Multidrug efflux transporter AcrB transmembrane domain"/>
    <property type="match status" value="2"/>
</dbReference>
<feature type="transmembrane region" description="Helical" evidence="8">
    <location>
        <begin position="891"/>
        <end position="910"/>
    </location>
</feature>
<comment type="subcellular location">
    <subcellularLocation>
        <location evidence="1">Cell membrane</location>
        <topology evidence="1">Multi-pass membrane protein</topology>
    </subcellularLocation>
</comment>
<dbReference type="PANTHER" id="PTHR32063">
    <property type="match status" value="1"/>
</dbReference>
<dbReference type="Gene3D" id="1.20.1640.10">
    <property type="entry name" value="Multidrug efflux transporter AcrB transmembrane domain"/>
    <property type="match status" value="2"/>
</dbReference>
<feature type="transmembrane region" description="Helical" evidence="8">
    <location>
        <begin position="12"/>
        <end position="29"/>
    </location>
</feature>
<comment type="caution">
    <text evidence="9">The sequence shown here is derived from an EMBL/GenBank/DDBJ whole genome shotgun (WGS) entry which is preliminary data.</text>
</comment>
<feature type="transmembrane region" description="Helical" evidence="8">
    <location>
        <begin position="996"/>
        <end position="1021"/>
    </location>
</feature>
<evidence type="ECO:0000256" key="4">
    <source>
        <dbReference type="ARBA" id="ARBA00022475"/>
    </source>
</evidence>
<dbReference type="GO" id="GO:0008324">
    <property type="term" value="F:monoatomic cation transmembrane transporter activity"/>
    <property type="evidence" value="ECO:0007669"/>
    <property type="project" value="InterPro"/>
</dbReference>
<dbReference type="InterPro" id="IPR001036">
    <property type="entry name" value="Acrflvin-R"/>
</dbReference>
<dbReference type="Gene3D" id="3.30.70.1430">
    <property type="entry name" value="Multidrug efflux transporter AcrB pore domain"/>
    <property type="match status" value="2"/>
</dbReference>
<dbReference type="GO" id="GO:0042910">
    <property type="term" value="F:xenobiotic transmembrane transporter activity"/>
    <property type="evidence" value="ECO:0007669"/>
    <property type="project" value="TreeGrafter"/>
</dbReference>
<evidence type="ECO:0000313" key="9">
    <source>
        <dbReference type="EMBL" id="PWF43103.1"/>
    </source>
</evidence>
<keyword evidence="3" id="KW-0813">Transport</keyword>
<keyword evidence="7 8" id="KW-0472">Membrane</keyword>
<keyword evidence="10" id="KW-1185">Reference proteome</keyword>
<feature type="transmembrane region" description="Helical" evidence="8">
    <location>
        <begin position="535"/>
        <end position="559"/>
    </location>
</feature>
<evidence type="ECO:0000313" key="10">
    <source>
        <dbReference type="Proteomes" id="UP000241421"/>
    </source>
</evidence>
<gene>
    <name evidence="9" type="ORF">C7C56_021680</name>
</gene>
<feature type="transmembrane region" description="Helical" evidence="8">
    <location>
        <begin position="965"/>
        <end position="984"/>
    </location>
</feature>
<dbReference type="EMBL" id="PXWF02000286">
    <property type="protein sequence ID" value="PWF43103.1"/>
    <property type="molecule type" value="Genomic_DNA"/>
</dbReference>
<keyword evidence="5 8" id="KW-0812">Transmembrane</keyword>
<dbReference type="RefSeq" id="WP_106759425.1">
    <property type="nucleotide sequence ID" value="NZ_PXWF02000286.1"/>
</dbReference>
<feature type="transmembrane region" description="Helical" evidence="8">
    <location>
        <begin position="477"/>
        <end position="500"/>
    </location>
</feature>
<feature type="transmembrane region" description="Helical" evidence="8">
    <location>
        <begin position="392"/>
        <end position="413"/>
    </location>
</feature>
<evidence type="ECO:0000256" key="6">
    <source>
        <dbReference type="ARBA" id="ARBA00022989"/>
    </source>
</evidence>
<dbReference type="InterPro" id="IPR004763">
    <property type="entry name" value="CusA-like"/>
</dbReference>
<evidence type="ECO:0000256" key="5">
    <source>
        <dbReference type="ARBA" id="ARBA00022692"/>
    </source>
</evidence>
<evidence type="ECO:0000256" key="7">
    <source>
        <dbReference type="ARBA" id="ARBA00023136"/>
    </source>
</evidence>
<dbReference type="Gene3D" id="3.30.70.1320">
    <property type="entry name" value="Multidrug efflux transporter AcrB pore domain like"/>
    <property type="match status" value="1"/>
</dbReference>
<feature type="transmembrane region" description="Helical" evidence="8">
    <location>
        <begin position="339"/>
        <end position="358"/>
    </location>
</feature>
<dbReference type="Proteomes" id="UP000241421">
    <property type="component" value="Unassembled WGS sequence"/>
</dbReference>
<dbReference type="GO" id="GO:0005886">
    <property type="term" value="C:plasma membrane"/>
    <property type="evidence" value="ECO:0007669"/>
    <property type="project" value="UniProtKB-SubCell"/>
</dbReference>
<dbReference type="OrthoDB" id="9798415at2"/>
<dbReference type="SUPFAM" id="SSF82693">
    <property type="entry name" value="Multidrug efflux transporter AcrB pore domain, PN1, PN2, PC1 and PC2 subdomains"/>
    <property type="match status" value="2"/>
</dbReference>
<dbReference type="NCBIfam" id="TIGR00914">
    <property type="entry name" value="2A0601"/>
    <property type="match status" value="1"/>
</dbReference>
<comment type="similarity">
    <text evidence="2">Belongs to the resistance-nodulation-cell division (RND) (TC 2.A.6) family.</text>
</comment>
<accession>A0A2U2HFH3</accession>
<sequence>MISNIIEWSLKNRLFILLGALVLMLWGGWQTSRMPVDVFPDLTAPAVTVVTEAHGMAPTEVEAQVTFPVETAMNGASGVRRVRSVSDVGISIVTVEFDWGTDIYLARQIVAEKLQLARAALPPDVPTPVMAPVASVMGEIMFVALTSDVHAATELKTTADWVLRKRILAVPGVAEVIPIGGDTKQFQVVVQPERLASYGITLGEVTDALRSSNQNASAGFYTEGAQEYLIQGLGRIRGADDIADTAVATRNGQPVLVRHVAAVKIGAAAKRGTGSFSGKPAVILGIQKQPGANTLELTGRLDAVFDDMQAALPKGMKIHSRVFRQADFISTSIENLLEAVRDGAILVVIIVFGFLLSARATAITLVALPLSLVVATLTMQAMGATINTMTLGGLAIALGALVDDAIIVVENIVRRLRENNLRAPALRLTPARVVLDATREIQGSIVFATLIIMLVFLPLFFLTGVEGRLMVPLGSAYVVALAASLAVALTVTPVLALWLLPNAKIVTNQQEPRFLHSLKRGYATMLGKVLSRWRAVALASGAMLAAALFALAFAGRAFLPDFNEGSLTVSAVTLPGTALDASDRMALRVEQILLSQPEVTATARRTGRAELDPHDQGINASEIDVSLSMKKRSKDELLGALRKEFAMLPGMNVVIGQPISHRIDHMLSGTRANIAVKILGADLYELRRAGEQVKAVAETVRGAVDVSVEQQIDIPFVNIRFKREALARAGLSVRTVAETIETAFGGQVVSKILDGQTSFDLAVRFDPAASASLEAINATLITTASGARLPLSALADISKDRGPNLIGRENVQRKIVVMANVSGRDLAGVVDELRQRVRAEVKLPVGYHVEYGGQFESAETASRTLLMLGSVVLVGIFLLLFMAFRSTRDALLVMLNLPLAMIGGVVGVFVTGGVLSVAAIIGFITLFGIATRNGVMLISHIRNLLDSGEATDPLAAVRRGAEERLVPILMTALAAGLALVPLALSAGEPGSEIQAPMAVVILFGLLSSTALNMFVVPALYLRFGSHRTGAAAAGIFVPAPHGAGTT</sequence>
<dbReference type="SUPFAM" id="SSF82714">
    <property type="entry name" value="Multidrug efflux transporter AcrB TolC docking domain, DN and DC subdomains"/>
    <property type="match status" value="2"/>
</dbReference>
<keyword evidence="4" id="KW-1003">Cell membrane</keyword>
<organism evidence="9 10">
    <name type="scientific">Massilia glaciei</name>
    <dbReference type="NCBI Taxonomy" id="1524097"/>
    <lineage>
        <taxon>Bacteria</taxon>
        <taxon>Pseudomonadati</taxon>
        <taxon>Pseudomonadota</taxon>
        <taxon>Betaproteobacteria</taxon>
        <taxon>Burkholderiales</taxon>
        <taxon>Oxalobacteraceae</taxon>
        <taxon>Telluria group</taxon>
        <taxon>Massilia</taxon>
    </lineage>
</organism>
<dbReference type="AlphaFoldDB" id="A0A2U2HFH3"/>
<proteinExistence type="inferred from homology"/>
<feature type="transmembrane region" description="Helical" evidence="8">
    <location>
        <begin position="916"/>
        <end position="935"/>
    </location>
</feature>
<evidence type="ECO:0000256" key="1">
    <source>
        <dbReference type="ARBA" id="ARBA00004651"/>
    </source>
</evidence>
<dbReference type="PANTHER" id="PTHR32063:SF4">
    <property type="entry name" value="SLR6043 PROTEIN"/>
    <property type="match status" value="1"/>
</dbReference>
<evidence type="ECO:0000256" key="3">
    <source>
        <dbReference type="ARBA" id="ARBA00022448"/>
    </source>
</evidence>
<keyword evidence="6 8" id="KW-1133">Transmembrane helix</keyword>
<evidence type="ECO:0000256" key="2">
    <source>
        <dbReference type="ARBA" id="ARBA00010942"/>
    </source>
</evidence>
<dbReference type="Gene3D" id="3.30.70.1440">
    <property type="entry name" value="Multidrug efflux transporter AcrB pore domain"/>
    <property type="match status" value="1"/>
</dbReference>
<dbReference type="Gene3D" id="3.30.2090.10">
    <property type="entry name" value="Multidrug efflux transporter AcrB TolC docking domain, DN and DC subdomains"/>
    <property type="match status" value="2"/>
</dbReference>
<protein>
    <submittedName>
        <fullName evidence="9">AcrB/AcrD/AcrF family protein</fullName>
    </submittedName>
</protein>
<name>A0A2U2HFH3_9BURK</name>